<organism evidence="3 4">
    <name type="scientific">Brevibacterium casei</name>
    <dbReference type="NCBI Taxonomy" id="33889"/>
    <lineage>
        <taxon>Bacteria</taxon>
        <taxon>Bacillati</taxon>
        <taxon>Actinomycetota</taxon>
        <taxon>Actinomycetes</taxon>
        <taxon>Micrococcales</taxon>
        <taxon>Brevibacteriaceae</taxon>
        <taxon>Brevibacterium</taxon>
    </lineage>
</organism>
<dbReference type="InterPro" id="IPR023753">
    <property type="entry name" value="FAD/NAD-binding_dom"/>
</dbReference>
<reference evidence="3 4" key="1">
    <citation type="submission" date="2020-12" db="EMBL/GenBank/DDBJ databases">
        <title>FDA dAtabase for Regulatory Grade micrObial Sequences (FDA-ARGOS): Supporting development and validation of Infectious Disease Dx tests.</title>
        <authorList>
            <person name="Sproer C."/>
            <person name="Gronow S."/>
            <person name="Severitt S."/>
            <person name="Schroder I."/>
            <person name="Tallon L."/>
            <person name="Sadzewicz L."/>
            <person name="Zhao X."/>
            <person name="Boylan J."/>
            <person name="Ott S."/>
            <person name="Bowen H."/>
            <person name="Vavikolanu K."/>
            <person name="Mehta A."/>
            <person name="Aluvathingal J."/>
            <person name="Nadendla S."/>
            <person name="Lowell S."/>
            <person name="Myers T."/>
            <person name="Yan Y."/>
            <person name="Sichtig H."/>
        </authorList>
    </citation>
    <scope>NUCLEOTIDE SEQUENCE [LARGE SCALE GENOMIC DNA]</scope>
    <source>
        <strain evidence="3 4">FDAARGOS_990</strain>
    </source>
</reference>
<dbReference type="InterPro" id="IPR051691">
    <property type="entry name" value="Metab_Enz_Cyan_OpOx_G3PDH"/>
</dbReference>
<protein>
    <submittedName>
        <fullName evidence="3">FAD-dependent oxidoreductase</fullName>
    </submittedName>
</protein>
<evidence type="ECO:0000259" key="2">
    <source>
        <dbReference type="Pfam" id="PF07992"/>
    </source>
</evidence>
<dbReference type="Gene3D" id="3.50.50.60">
    <property type="entry name" value="FAD/NAD(P)-binding domain"/>
    <property type="match status" value="2"/>
</dbReference>
<dbReference type="InterPro" id="IPR017224">
    <property type="entry name" value="Opine_Oxase_asu/HCN_bsu"/>
</dbReference>
<dbReference type="AlphaFoldDB" id="A0A7T4A177"/>
<dbReference type="Proteomes" id="UP000595374">
    <property type="component" value="Chromosome"/>
</dbReference>
<proteinExistence type="predicted"/>
<dbReference type="GO" id="GO:0016491">
    <property type="term" value="F:oxidoreductase activity"/>
    <property type="evidence" value="ECO:0007669"/>
    <property type="project" value="UniProtKB-KW"/>
</dbReference>
<evidence type="ECO:0000313" key="3">
    <source>
        <dbReference type="EMBL" id="QQB15422.1"/>
    </source>
</evidence>
<evidence type="ECO:0000256" key="1">
    <source>
        <dbReference type="ARBA" id="ARBA00023002"/>
    </source>
</evidence>
<dbReference type="PANTHER" id="PTHR42949:SF3">
    <property type="entry name" value="ANAEROBIC GLYCEROL-3-PHOSPHATE DEHYDROGENASE SUBUNIT B"/>
    <property type="match status" value="1"/>
</dbReference>
<dbReference type="PIRSF" id="PIRSF037495">
    <property type="entry name" value="Opine_OX_OoxA/HcnB"/>
    <property type="match status" value="1"/>
</dbReference>
<dbReference type="PANTHER" id="PTHR42949">
    <property type="entry name" value="ANAEROBIC GLYCEROL-3-PHOSPHATE DEHYDROGENASE SUBUNIT B"/>
    <property type="match status" value="1"/>
</dbReference>
<dbReference type="Pfam" id="PF07992">
    <property type="entry name" value="Pyr_redox_2"/>
    <property type="match status" value="1"/>
</dbReference>
<dbReference type="EMBL" id="CP065989">
    <property type="protein sequence ID" value="QQB15422.1"/>
    <property type="molecule type" value="Genomic_DNA"/>
</dbReference>
<evidence type="ECO:0000313" key="4">
    <source>
        <dbReference type="Proteomes" id="UP000595374"/>
    </source>
</evidence>
<feature type="domain" description="FAD/NAD(P)-binding" evidence="2">
    <location>
        <begin position="149"/>
        <end position="366"/>
    </location>
</feature>
<name>A0A7T4A177_9MICO</name>
<dbReference type="SUPFAM" id="SSF51905">
    <property type="entry name" value="FAD/NAD(P)-binding domain"/>
    <property type="match status" value="1"/>
</dbReference>
<gene>
    <name evidence="3" type="ORF">I6H47_05630</name>
</gene>
<dbReference type="PRINTS" id="PR00368">
    <property type="entry name" value="FADPNR"/>
</dbReference>
<dbReference type="PRINTS" id="PR00411">
    <property type="entry name" value="PNDRDTASEI"/>
</dbReference>
<sequence length="519" mass="54251">MSVPTVDLVIIGAGPAGLAAAEAALHELAAEPRFVSTRRSAGAGQRGDGSGPRIVVIDSADQPGGQFWRHRTETAGTDDGRLHHGWDDYLALRAGFDAGIAAGIIDYRPATSVWMVEAPPDRTRAGFTVCTTPSHGPTASEPGDRSPVLHARRLIIATGGYDRQLPIPGWDLPGVMAAGGIQGFAKQNGMLPGSRFVIAGTGPFLLPVAANITDLGGDVAAVLESSSLTGWLAHAHRAAGVPAKALEGAEYAWAFLRHRIPYRTRTVVTEILGDGRVEAVTTARIDRLGAVVPGTEATLENIDAVGLGWGFTPQLELPVALGARTRVDVDGSLVAVVDESQRSSVPGLFLAGEVTGVGGAVLAAAEGRLAGAQAAAEITGASPDDRTAAHPRAFDRTATRRTIARHRAFAEAMHRAHPVPPGWTDRLTRETIVCRCEEVPAATIAEASTTLEADDARAQKNMTRAGMGWCQGRECGFAVTCLATGAPDRAESSSLHASLAQTMKRPVAQPVPLSTFFDL</sequence>
<dbReference type="Gene3D" id="1.10.10.1100">
    <property type="entry name" value="BFD-like [2Fe-2S]-binding domain"/>
    <property type="match status" value="1"/>
</dbReference>
<dbReference type="RefSeq" id="WP_198500411.1">
    <property type="nucleotide sequence ID" value="NZ_CP065989.1"/>
</dbReference>
<dbReference type="CDD" id="cd19946">
    <property type="entry name" value="GlpA-like_Fer2_BFD-like"/>
    <property type="match status" value="1"/>
</dbReference>
<dbReference type="InterPro" id="IPR036188">
    <property type="entry name" value="FAD/NAD-bd_sf"/>
</dbReference>
<dbReference type="InterPro" id="IPR041854">
    <property type="entry name" value="BFD-like_2Fe2S-bd_dom_sf"/>
</dbReference>
<keyword evidence="1" id="KW-0560">Oxidoreductase</keyword>
<accession>A0A7T4A177</accession>